<proteinExistence type="predicted"/>
<keyword evidence="7" id="KW-1185">Reference proteome</keyword>
<evidence type="ECO:0000259" key="5">
    <source>
        <dbReference type="Pfam" id="PF00890"/>
    </source>
</evidence>
<dbReference type="InterPro" id="IPR050315">
    <property type="entry name" value="FAD-oxidoreductase_2"/>
</dbReference>
<reference evidence="6 7" key="1">
    <citation type="submission" date="2020-03" db="EMBL/GenBank/DDBJ databases">
        <title>Whole genome shotgun sequence of Phytohabitans suffuscus NBRC 105367.</title>
        <authorList>
            <person name="Komaki H."/>
            <person name="Tamura T."/>
        </authorList>
    </citation>
    <scope>NUCLEOTIDE SEQUENCE [LARGE SCALE GENOMIC DNA]</scope>
    <source>
        <strain evidence="6 7">NBRC 105367</strain>
    </source>
</reference>
<name>A0A6F8Z1B2_9ACTN</name>
<dbReference type="GO" id="GO:0008202">
    <property type="term" value="P:steroid metabolic process"/>
    <property type="evidence" value="ECO:0007669"/>
    <property type="project" value="UniProtKB-ARBA"/>
</dbReference>
<evidence type="ECO:0000256" key="4">
    <source>
        <dbReference type="ARBA" id="ARBA00023002"/>
    </source>
</evidence>
<dbReference type="InterPro" id="IPR036188">
    <property type="entry name" value="FAD/NAD-bd_sf"/>
</dbReference>
<evidence type="ECO:0000256" key="1">
    <source>
        <dbReference type="ARBA" id="ARBA00001974"/>
    </source>
</evidence>
<dbReference type="GO" id="GO:0033765">
    <property type="term" value="F:steroid dehydrogenase activity, acting on the CH-CH group of donors"/>
    <property type="evidence" value="ECO:0007669"/>
    <property type="project" value="UniProtKB-ARBA"/>
</dbReference>
<dbReference type="Gene3D" id="3.50.50.60">
    <property type="entry name" value="FAD/NAD(P)-binding domain"/>
    <property type="match status" value="1"/>
</dbReference>
<dbReference type="Pfam" id="PF00890">
    <property type="entry name" value="FAD_binding_2"/>
    <property type="match status" value="1"/>
</dbReference>
<dbReference type="PANTHER" id="PTHR43400">
    <property type="entry name" value="FUMARATE REDUCTASE"/>
    <property type="match status" value="1"/>
</dbReference>
<sequence>MTRTNPGTAPDIVTDVLVVGYGGAGAAAAVEAHDRGADVLIVEKMPEGGGSTRESAGSIGSVARRDAAIEHYLALTKGRTPRPLVETFVDGLDGLGDWFRANGSELVPFAMWEPIFPHRKQGSAYPDLPGSGGIGLRLRVPAEAGEQGGESLWAFLSGNVSRRGIRVLTGAPAQRLLVDAAGAVYGVEVRHEGRPRRVIARRGVCLTCGGYNYGGELLRDAVGVHLPALSPPGRNTGDGIRMAQAAGADLWHMNCVVSTFGYTFEGEDAAFLALMPAYGFFVVDQAGRRFVDETAVENHAAAQILLVPDIRTGDLPRLPSVIVFDEKTRLAGRVALLEIGENRRYPWSADNSAEIAKGWIRRAGTLQELAGQLGLPAGALVETARRYNAAAVSGGDDHARPVSRMAVLDTPPYYAIPVWPALFNTQGGPRRDERARILRPDGSPIPRLYSAGELGSMWATLYPGAGNVSEGIVYGRIAGRAAAAQPPYAGPA</sequence>
<dbReference type="InterPro" id="IPR027477">
    <property type="entry name" value="Succ_DH/fumarate_Rdtase_cat_sf"/>
</dbReference>
<dbReference type="PANTHER" id="PTHR43400:SF10">
    <property type="entry name" value="3-OXOSTEROID 1-DEHYDROGENASE"/>
    <property type="match status" value="1"/>
</dbReference>
<evidence type="ECO:0000313" key="7">
    <source>
        <dbReference type="Proteomes" id="UP000503011"/>
    </source>
</evidence>
<keyword evidence="2" id="KW-0285">Flavoprotein</keyword>
<gene>
    <name evidence="6" type="ORF">Psuf_093720</name>
</gene>
<reference evidence="6 7" key="2">
    <citation type="submission" date="2020-03" db="EMBL/GenBank/DDBJ databases">
        <authorList>
            <person name="Ichikawa N."/>
            <person name="Kimura A."/>
            <person name="Kitahashi Y."/>
            <person name="Uohara A."/>
        </authorList>
    </citation>
    <scope>NUCLEOTIDE SEQUENCE [LARGE SCALE GENOMIC DNA]</scope>
    <source>
        <strain evidence="6 7">NBRC 105367</strain>
    </source>
</reference>
<dbReference type="Proteomes" id="UP000503011">
    <property type="component" value="Chromosome"/>
</dbReference>
<evidence type="ECO:0000313" key="6">
    <source>
        <dbReference type="EMBL" id="BCB92059.1"/>
    </source>
</evidence>
<dbReference type="KEGG" id="psuu:Psuf_093720"/>
<dbReference type="SUPFAM" id="SSF51905">
    <property type="entry name" value="FAD/NAD(P)-binding domain"/>
    <property type="match status" value="1"/>
</dbReference>
<dbReference type="InterPro" id="IPR003953">
    <property type="entry name" value="FAD-dep_OxRdtase_2_FAD-bd"/>
</dbReference>
<accession>A0A6F8Z1B2</accession>
<dbReference type="Gene3D" id="3.90.700.10">
    <property type="entry name" value="Succinate dehydrogenase/fumarate reductase flavoprotein, catalytic domain"/>
    <property type="match status" value="1"/>
</dbReference>
<dbReference type="EMBL" id="AP022871">
    <property type="protein sequence ID" value="BCB92059.1"/>
    <property type="molecule type" value="Genomic_DNA"/>
</dbReference>
<comment type="cofactor">
    <cofactor evidence="1">
        <name>FAD</name>
        <dbReference type="ChEBI" id="CHEBI:57692"/>
    </cofactor>
</comment>
<dbReference type="RefSeq" id="WP_173165779.1">
    <property type="nucleotide sequence ID" value="NZ_AP022871.1"/>
</dbReference>
<dbReference type="AlphaFoldDB" id="A0A6F8Z1B2"/>
<organism evidence="6 7">
    <name type="scientific">Phytohabitans suffuscus</name>
    <dbReference type="NCBI Taxonomy" id="624315"/>
    <lineage>
        <taxon>Bacteria</taxon>
        <taxon>Bacillati</taxon>
        <taxon>Actinomycetota</taxon>
        <taxon>Actinomycetes</taxon>
        <taxon>Micromonosporales</taxon>
        <taxon>Micromonosporaceae</taxon>
    </lineage>
</organism>
<dbReference type="SUPFAM" id="SSF56425">
    <property type="entry name" value="Succinate dehydrogenase/fumarate reductase flavoprotein, catalytic domain"/>
    <property type="match status" value="1"/>
</dbReference>
<keyword evidence="4" id="KW-0560">Oxidoreductase</keyword>
<keyword evidence="3" id="KW-0274">FAD</keyword>
<evidence type="ECO:0000256" key="3">
    <source>
        <dbReference type="ARBA" id="ARBA00022827"/>
    </source>
</evidence>
<feature type="domain" description="FAD-dependent oxidoreductase 2 FAD-binding" evidence="5">
    <location>
        <begin position="15"/>
        <end position="467"/>
    </location>
</feature>
<protein>
    <submittedName>
        <fullName evidence="6">FAD-binding dehydrogenase</fullName>
    </submittedName>
</protein>
<evidence type="ECO:0000256" key="2">
    <source>
        <dbReference type="ARBA" id="ARBA00022630"/>
    </source>
</evidence>